<dbReference type="SUPFAM" id="SSF82693">
    <property type="entry name" value="Multidrug efflux transporter AcrB pore domain, PN1, PN2, PC1 and PC2 subdomains"/>
    <property type="match status" value="3"/>
</dbReference>
<evidence type="ECO:0000256" key="4">
    <source>
        <dbReference type="ARBA" id="ARBA00022448"/>
    </source>
</evidence>
<dbReference type="PRINTS" id="PR00702">
    <property type="entry name" value="ACRIFLAVINRP"/>
</dbReference>
<feature type="transmembrane region" description="Helical" evidence="9">
    <location>
        <begin position="978"/>
        <end position="997"/>
    </location>
</feature>
<dbReference type="Gene3D" id="3.30.70.1440">
    <property type="entry name" value="Multidrug efflux transporter AcrB pore domain"/>
    <property type="match status" value="1"/>
</dbReference>
<proteinExistence type="inferred from homology"/>
<feature type="transmembrane region" description="Helical" evidence="9">
    <location>
        <begin position="344"/>
        <end position="360"/>
    </location>
</feature>
<dbReference type="GO" id="GO:0042910">
    <property type="term" value="F:xenobiotic transmembrane transporter activity"/>
    <property type="evidence" value="ECO:0007669"/>
    <property type="project" value="TreeGrafter"/>
</dbReference>
<dbReference type="PANTHER" id="PTHR32063">
    <property type="match status" value="1"/>
</dbReference>
<dbReference type="Pfam" id="PF00873">
    <property type="entry name" value="ACR_tran"/>
    <property type="match status" value="1"/>
</dbReference>
<evidence type="ECO:0000313" key="10">
    <source>
        <dbReference type="EMBL" id="SFB50202.1"/>
    </source>
</evidence>
<organism evidence="10 11">
    <name type="scientific">Algoriphagus aquimarinus</name>
    <dbReference type="NCBI Taxonomy" id="237018"/>
    <lineage>
        <taxon>Bacteria</taxon>
        <taxon>Pseudomonadati</taxon>
        <taxon>Bacteroidota</taxon>
        <taxon>Cytophagia</taxon>
        <taxon>Cytophagales</taxon>
        <taxon>Cyclobacteriaceae</taxon>
        <taxon>Algoriphagus</taxon>
    </lineage>
</organism>
<feature type="transmembrane region" description="Helical" evidence="9">
    <location>
        <begin position="542"/>
        <end position="562"/>
    </location>
</feature>
<name>A0A1I1BKA8_9BACT</name>
<dbReference type="SUPFAM" id="SSF56954">
    <property type="entry name" value="Outer membrane efflux proteins (OEP)"/>
    <property type="match status" value="1"/>
</dbReference>
<sequence>MINNIITFSVRNKLIIGLFTCFIIGWGLYSLTKIPIDAVPDITNNQVQIITTSESLAAQEVEQYITYPVELAMNNLPGVQEIRSISRFGLSIVTVVFDEDLGTFLPRQLVSEKLKEAEQNIGSEYGTPQMGPITSGLGEIYQYTIEALPGYESLYDATELRTIQDWTIKRQLSGTKGIVEINSWGGYLKQYEVAINPNKLNSFDLTLSEIFTALQKNNQNTGGSYIEKGANLYFIRGKGLVGSIDEIKKIVVTKRNQVPITIADIGEVGIGHAPRFGAATMDGKGEAVIGIVMMLKDANTINVIADVKERIAEIQKTLPEGVVIKPFVDRTKLIGKTTSTVKENLLLGGLIVIFALVFLLGNFRSGFIVASVIPLSMLFALGMMNVFNVSANLMSLGALDFGIIVDGAVIIVEFMAVQLVLNNKALSNLTKTERQSKINDIAIESSKKMMNSAIFGQIIILIVFLPILSLQGVEGKMFVPMALTFGFAILGAMVLCLTYVPMVSAWLLYGKIKKKKSWGEKFMTWVENLYTPVLIKALQLRIWVLSVAFLLLLATIIIFLNMGGEFIPKLDEGDFALETRMAPGTSLQEMEKNMTKLERILLDNFPEVLSVVTKIGAAEVPTDPMPIEGSDIMVKLKEKSEWVSASTSAELAAKMDEAIATLPGISVEFSQPIEMRFNELLTGVKSDLAIKIYGENLEKLQELGNDAATIIEPISGAADVRTEQITGLPQINIDYKRDKLAQYDLTIADLNQAVNTAFSGGIAGQFFEGEKRFDLVVRLQETFRQDINSINELYIPLPNGAKIPLEEVANIQVLDAPGLISRDDTHRRIVIGVNVRNRDIQSLVTEIKSELGMKLKLPSGYYITYGGQFENLQRATKRLSIVIPIALVLIFFILYISLKSVKETILIYTAIPFAAVGGVFALWLRGMPFSISAGVGFIALFGVAVLNGLILISSLNELKKEGVTDIKERLIKATTSRLRPIFLTASTDILGFLPMALSSSAGAEVQRPLATVVIGGILTATLLTLIVLPILYTLMERPPKFNKTASIAVVLVLVGFIPNYSQAQSFNQAIPISLAAAIDTALTNNPGLQADQYRIESEQKLKGTSFDLPKTNADFQYGRTNSFYADNGFTLGQSFSFPTYYVQRSRLIDENIYSQEIKKQVTKNALINEVKSVYYFIRYLQEINKILIRQDSIYKELVKATSLRFRTGESNLLEKTTATSKSLEIENQLKQNEADIQAWLKRLQILLNSADRITIDDREAFVYQQSFALDNGDISSNPSLRQSKQAVEIENQKVKVAKTQSLPDFNIGYVNQSLQGFYDINGANEFVGRTTRFQSFQAGISIPIWFKPHTSQIQATKLNVKAAEADYLQMQQRIQSDFIANYQAYQKLLQSHHYYTTNALPQAELILSQSNLGFRQGELSYLEYINGVNQALDYQFKYLDNLNQLNQAIISIEYLLGNN</sequence>
<dbReference type="SUPFAM" id="SSF82714">
    <property type="entry name" value="Multidrug efflux transporter AcrB TolC docking domain, DN and DC subdomains"/>
    <property type="match status" value="2"/>
</dbReference>
<dbReference type="InterPro" id="IPR004763">
    <property type="entry name" value="CusA-like"/>
</dbReference>
<feature type="transmembrane region" description="Helical" evidence="9">
    <location>
        <begin position="930"/>
        <end position="952"/>
    </location>
</feature>
<protein>
    <submittedName>
        <fullName evidence="10">Cobalt-zinc-cadmium resistance protein CzcA</fullName>
    </submittedName>
</protein>
<dbReference type="STRING" id="237018.SAMN04489723_11446"/>
<dbReference type="GO" id="GO:0015562">
    <property type="term" value="F:efflux transmembrane transporter activity"/>
    <property type="evidence" value="ECO:0007669"/>
    <property type="project" value="InterPro"/>
</dbReference>
<feature type="transmembrane region" description="Helical" evidence="9">
    <location>
        <begin position="905"/>
        <end position="924"/>
    </location>
</feature>
<keyword evidence="4" id="KW-0813">Transport</keyword>
<dbReference type="Proteomes" id="UP000198790">
    <property type="component" value="Unassembled WGS sequence"/>
</dbReference>
<feature type="transmembrane region" description="Helical" evidence="9">
    <location>
        <begin position="1044"/>
        <end position="1061"/>
    </location>
</feature>
<evidence type="ECO:0000256" key="8">
    <source>
        <dbReference type="ARBA" id="ARBA00023136"/>
    </source>
</evidence>
<dbReference type="Gene3D" id="3.30.2090.10">
    <property type="entry name" value="Multidrug efflux transporter AcrB TolC docking domain, DN and DC subdomains"/>
    <property type="match status" value="2"/>
</dbReference>
<dbReference type="Gene3D" id="1.20.1600.10">
    <property type="entry name" value="Outer membrane efflux proteins (OEP)"/>
    <property type="match status" value="1"/>
</dbReference>
<evidence type="ECO:0000256" key="1">
    <source>
        <dbReference type="ARBA" id="ARBA00004651"/>
    </source>
</evidence>
<dbReference type="SUPFAM" id="SSF82866">
    <property type="entry name" value="Multidrug efflux transporter AcrB transmembrane domain"/>
    <property type="match status" value="2"/>
</dbReference>
<dbReference type="Pfam" id="PF02321">
    <property type="entry name" value="OEP"/>
    <property type="match status" value="1"/>
</dbReference>
<dbReference type="OrthoDB" id="636130at2"/>
<feature type="transmembrane region" description="Helical" evidence="9">
    <location>
        <begin position="12"/>
        <end position="29"/>
    </location>
</feature>
<dbReference type="EMBL" id="FOKK01000014">
    <property type="protein sequence ID" value="SFB50202.1"/>
    <property type="molecule type" value="Genomic_DNA"/>
</dbReference>
<evidence type="ECO:0000256" key="6">
    <source>
        <dbReference type="ARBA" id="ARBA00022692"/>
    </source>
</evidence>
<feature type="transmembrane region" description="Helical" evidence="9">
    <location>
        <begin position="367"/>
        <end position="389"/>
    </location>
</feature>
<keyword evidence="7 9" id="KW-1133">Transmembrane helix</keyword>
<accession>A0A1I1BKA8</accession>
<dbReference type="Gene3D" id="3.30.70.1320">
    <property type="entry name" value="Multidrug efflux transporter AcrB pore domain like"/>
    <property type="match status" value="1"/>
</dbReference>
<dbReference type="PANTHER" id="PTHR32063:SF24">
    <property type="entry name" value="CATION EFFLUX SYSTEM (ACRB_ACRD_ACRF FAMILY)"/>
    <property type="match status" value="1"/>
</dbReference>
<evidence type="ECO:0000256" key="9">
    <source>
        <dbReference type="SAM" id="Phobius"/>
    </source>
</evidence>
<dbReference type="GO" id="GO:0008324">
    <property type="term" value="F:monoatomic cation transmembrane transporter activity"/>
    <property type="evidence" value="ECO:0007669"/>
    <property type="project" value="InterPro"/>
</dbReference>
<feature type="transmembrane region" description="Helical" evidence="9">
    <location>
        <begin position="485"/>
        <end position="509"/>
    </location>
</feature>
<evidence type="ECO:0000256" key="3">
    <source>
        <dbReference type="ARBA" id="ARBA00010942"/>
    </source>
</evidence>
<evidence type="ECO:0000256" key="2">
    <source>
        <dbReference type="ARBA" id="ARBA00007613"/>
    </source>
</evidence>
<dbReference type="RefSeq" id="WP_092899409.1">
    <property type="nucleotide sequence ID" value="NZ_FOKK01000014.1"/>
</dbReference>
<evidence type="ECO:0000313" key="11">
    <source>
        <dbReference type="Proteomes" id="UP000198790"/>
    </source>
</evidence>
<comment type="similarity">
    <text evidence="2">Belongs to the outer membrane factor (OMF) (TC 1.B.17) family.</text>
</comment>
<keyword evidence="5" id="KW-1003">Cell membrane</keyword>
<dbReference type="InterPro" id="IPR003423">
    <property type="entry name" value="OMP_efflux"/>
</dbReference>
<gene>
    <name evidence="10" type="ORF">SAMN04489723_11446</name>
</gene>
<dbReference type="InterPro" id="IPR027463">
    <property type="entry name" value="AcrB_DN_DC_subdom"/>
</dbReference>
<comment type="similarity">
    <text evidence="3">Belongs to the resistance-nodulation-cell division (RND) (TC 2.A.6) family.</text>
</comment>
<dbReference type="NCBIfam" id="TIGR00914">
    <property type="entry name" value="2A0601"/>
    <property type="match status" value="1"/>
</dbReference>
<dbReference type="Gene3D" id="3.30.70.1430">
    <property type="entry name" value="Multidrug efflux transporter AcrB pore domain"/>
    <property type="match status" value="2"/>
</dbReference>
<evidence type="ECO:0000256" key="5">
    <source>
        <dbReference type="ARBA" id="ARBA00022475"/>
    </source>
</evidence>
<comment type="subcellular location">
    <subcellularLocation>
        <location evidence="1">Cell membrane</location>
        <topology evidence="1">Multi-pass membrane protein</topology>
    </subcellularLocation>
</comment>
<keyword evidence="8 9" id="KW-0472">Membrane</keyword>
<feature type="transmembrane region" description="Helical" evidence="9">
    <location>
        <begin position="401"/>
        <end position="421"/>
    </location>
</feature>
<evidence type="ECO:0000256" key="7">
    <source>
        <dbReference type="ARBA" id="ARBA00022989"/>
    </source>
</evidence>
<dbReference type="Gene3D" id="1.20.1640.10">
    <property type="entry name" value="Multidrug efflux transporter AcrB transmembrane domain"/>
    <property type="match status" value="2"/>
</dbReference>
<dbReference type="InterPro" id="IPR001036">
    <property type="entry name" value="Acrflvin-R"/>
</dbReference>
<reference evidence="10 11" key="1">
    <citation type="submission" date="2016-10" db="EMBL/GenBank/DDBJ databases">
        <authorList>
            <person name="de Groot N.N."/>
        </authorList>
    </citation>
    <scope>NUCLEOTIDE SEQUENCE [LARGE SCALE GENOMIC DNA]</scope>
    <source>
        <strain evidence="10 11">DSM 23399</strain>
    </source>
</reference>
<keyword evidence="6 9" id="KW-0812">Transmembrane</keyword>
<dbReference type="GO" id="GO:0005886">
    <property type="term" value="C:plasma membrane"/>
    <property type="evidence" value="ECO:0007669"/>
    <property type="project" value="UniProtKB-SubCell"/>
</dbReference>
<feature type="transmembrane region" description="Helical" evidence="9">
    <location>
        <begin position="879"/>
        <end position="898"/>
    </location>
</feature>
<feature type="transmembrane region" description="Helical" evidence="9">
    <location>
        <begin position="1009"/>
        <end position="1032"/>
    </location>
</feature>
<feature type="transmembrane region" description="Helical" evidence="9">
    <location>
        <begin position="453"/>
        <end position="473"/>
    </location>
</feature>
<keyword evidence="11" id="KW-1185">Reference proteome</keyword>